<gene>
    <name evidence="3" type="ORF">FCN18_33365</name>
</gene>
<dbReference type="InterPro" id="IPR001387">
    <property type="entry name" value="Cro/C1-type_HTH"/>
</dbReference>
<dbReference type="SMART" id="SM00530">
    <property type="entry name" value="HTH_XRE"/>
    <property type="match status" value="1"/>
</dbReference>
<reference evidence="3 4" key="1">
    <citation type="journal article" date="2015" name="Antonie Van Leeuwenhoek">
        <title>Prauserella endophytica sp. nov., an endophytic actinobacterium isolated from Tamarix taklamakanensis.</title>
        <authorList>
            <person name="Liu J.M."/>
            <person name="Habden X."/>
            <person name="Guo L."/>
            <person name="Tuo L."/>
            <person name="Jiang Z.K."/>
            <person name="Liu S.W."/>
            <person name="Liu X.F."/>
            <person name="Chen L."/>
            <person name="Li R.F."/>
            <person name="Zhang Y.Q."/>
            <person name="Sun C.H."/>
        </authorList>
    </citation>
    <scope>NUCLEOTIDE SEQUENCE [LARGE SCALE GENOMIC DNA]</scope>
    <source>
        <strain evidence="3 4">CGMCC 4.7182</strain>
    </source>
</reference>
<dbReference type="SUPFAM" id="SSF47413">
    <property type="entry name" value="lambda repressor-like DNA-binding domains"/>
    <property type="match status" value="1"/>
</dbReference>
<evidence type="ECO:0000313" key="4">
    <source>
        <dbReference type="Proteomes" id="UP000309992"/>
    </source>
</evidence>
<dbReference type="Pfam" id="PF19054">
    <property type="entry name" value="DUF5753"/>
    <property type="match status" value="1"/>
</dbReference>
<comment type="caution">
    <text evidence="3">The sequence shown here is derived from an EMBL/GenBank/DDBJ whole genome shotgun (WGS) entry which is preliminary data.</text>
</comment>
<dbReference type="CDD" id="cd00093">
    <property type="entry name" value="HTH_XRE"/>
    <property type="match status" value="1"/>
</dbReference>
<feature type="domain" description="HTH cro/C1-type" evidence="2">
    <location>
        <begin position="17"/>
        <end position="70"/>
    </location>
</feature>
<protein>
    <submittedName>
        <fullName evidence="3">Helix-turn-helix domain-containing protein</fullName>
    </submittedName>
</protein>
<evidence type="ECO:0000259" key="2">
    <source>
        <dbReference type="PROSITE" id="PS50943"/>
    </source>
</evidence>
<feature type="region of interest" description="Disordered" evidence="1">
    <location>
        <begin position="269"/>
        <end position="288"/>
    </location>
</feature>
<dbReference type="InterPro" id="IPR010982">
    <property type="entry name" value="Lambda_DNA-bd_dom_sf"/>
</dbReference>
<sequence>MVTLNPTAIRRWIAIEMQRLRQAADHKPEDAAKRIGKAKTVIHHIETGRNLPAPADLEVLLNLYGVAERVPFFRELVKSAKRGTDWWIGFTSTVPEWFNLYLGLESAAARISSYDSQWIPGLFQTREYAEALYRAGEQRMTDDEVASAVELRMARQEIITRHDDPPQIWCVLDENALRRQVGGPDVMRAQLDRLVKLAELPNVDIQIVPHAIGAHAGAEGTFTILDYPPDFEGDPGTVYVETRQQGIYYERPEQVTDYRRVFERLQVQAEKPEKSPALISKAQTKDTR</sequence>
<dbReference type="EMBL" id="SWMS01000030">
    <property type="protein sequence ID" value="TKG61575.1"/>
    <property type="molecule type" value="Genomic_DNA"/>
</dbReference>
<dbReference type="Pfam" id="PF13560">
    <property type="entry name" value="HTH_31"/>
    <property type="match status" value="1"/>
</dbReference>
<organism evidence="3 4">
    <name type="scientific">Prauserella endophytica</name>
    <dbReference type="NCBI Taxonomy" id="1592324"/>
    <lineage>
        <taxon>Bacteria</taxon>
        <taxon>Bacillati</taxon>
        <taxon>Actinomycetota</taxon>
        <taxon>Actinomycetes</taxon>
        <taxon>Pseudonocardiales</taxon>
        <taxon>Pseudonocardiaceae</taxon>
        <taxon>Prauserella</taxon>
        <taxon>Prauserella coralliicola group</taxon>
    </lineage>
</organism>
<dbReference type="PROSITE" id="PS50943">
    <property type="entry name" value="HTH_CROC1"/>
    <property type="match status" value="1"/>
</dbReference>
<name>A0ABY2RV49_9PSEU</name>
<keyword evidence="4" id="KW-1185">Reference proteome</keyword>
<evidence type="ECO:0000256" key="1">
    <source>
        <dbReference type="SAM" id="MobiDB-lite"/>
    </source>
</evidence>
<evidence type="ECO:0000313" key="3">
    <source>
        <dbReference type="EMBL" id="TKG61575.1"/>
    </source>
</evidence>
<dbReference type="Proteomes" id="UP000309992">
    <property type="component" value="Unassembled WGS sequence"/>
</dbReference>
<dbReference type="InterPro" id="IPR043917">
    <property type="entry name" value="DUF5753"/>
</dbReference>
<proteinExistence type="predicted"/>
<accession>A0ABY2RV49</accession>